<dbReference type="STRING" id="1216006.VA7868_00911"/>
<dbReference type="Pfam" id="PF02592">
    <property type="entry name" value="Vut_1"/>
    <property type="match status" value="1"/>
</dbReference>
<keyword evidence="1" id="KW-1133">Transmembrane helix</keyword>
<dbReference type="PANTHER" id="PTHR34300:SF2">
    <property type="entry name" value="QUEUOSINE PRECURSOR TRANSPORTER-RELATED"/>
    <property type="match status" value="1"/>
</dbReference>
<keyword evidence="3" id="KW-1185">Reference proteome</keyword>
<proteinExistence type="predicted"/>
<sequence>MEKYIDVNGQKIRLTQELIDENPDILNKIDGKSAYFAGRARGCYDLEKINYTIRKQEYKYILPLTVMLVMVMITSNILSSKLVSLNGFTITGGMFVYPLSYIFDYIITDVYGFQYARRVVWSAFFSMVFSPFVSGWY</sequence>
<dbReference type="InterPro" id="IPR003744">
    <property type="entry name" value="YhhQ"/>
</dbReference>
<reference evidence="2 3" key="1">
    <citation type="submission" date="2016-11" db="EMBL/GenBank/DDBJ databases">
        <authorList>
            <person name="Jaros S."/>
            <person name="Januszkiewicz K."/>
            <person name="Wedrychowicz H."/>
        </authorList>
    </citation>
    <scope>NUCLEOTIDE SEQUENCE [LARGE SCALE GENOMIC DNA]</scope>
    <source>
        <strain evidence="2 3">CECT 7868</strain>
    </source>
</reference>
<keyword evidence="1" id="KW-0472">Membrane</keyword>
<protein>
    <submittedName>
        <fullName evidence="2">Uncharacterized protein</fullName>
    </submittedName>
</protein>
<dbReference type="Proteomes" id="UP000184608">
    <property type="component" value="Unassembled WGS sequence"/>
</dbReference>
<dbReference type="PANTHER" id="PTHR34300">
    <property type="entry name" value="QUEUOSINE PRECURSOR TRANSPORTER-RELATED"/>
    <property type="match status" value="1"/>
</dbReference>
<dbReference type="OrthoDB" id="9805479at2"/>
<name>A0A1M5WX20_9VIBR</name>
<evidence type="ECO:0000256" key="1">
    <source>
        <dbReference type="SAM" id="Phobius"/>
    </source>
</evidence>
<feature type="transmembrane region" description="Helical" evidence="1">
    <location>
        <begin position="119"/>
        <end position="136"/>
    </location>
</feature>
<organism evidence="2 3">
    <name type="scientific">Vibrio aerogenes CECT 7868</name>
    <dbReference type="NCBI Taxonomy" id="1216006"/>
    <lineage>
        <taxon>Bacteria</taxon>
        <taxon>Pseudomonadati</taxon>
        <taxon>Pseudomonadota</taxon>
        <taxon>Gammaproteobacteria</taxon>
        <taxon>Vibrionales</taxon>
        <taxon>Vibrionaceae</taxon>
        <taxon>Vibrio</taxon>
    </lineage>
</organism>
<evidence type="ECO:0000313" key="3">
    <source>
        <dbReference type="Proteomes" id="UP000184608"/>
    </source>
</evidence>
<dbReference type="EMBL" id="FQXZ01000007">
    <property type="protein sequence ID" value="SHH92206.1"/>
    <property type="molecule type" value="Genomic_DNA"/>
</dbReference>
<gene>
    <name evidence="2" type="ORF">VA7868_00911</name>
</gene>
<feature type="transmembrane region" description="Helical" evidence="1">
    <location>
        <begin position="85"/>
        <end position="107"/>
    </location>
</feature>
<dbReference type="AlphaFoldDB" id="A0A1M5WX20"/>
<accession>A0A1M5WX20</accession>
<feature type="transmembrane region" description="Helical" evidence="1">
    <location>
        <begin position="60"/>
        <end position="79"/>
    </location>
</feature>
<keyword evidence="1" id="KW-0812">Transmembrane</keyword>
<evidence type="ECO:0000313" key="2">
    <source>
        <dbReference type="EMBL" id="SHH92206.1"/>
    </source>
</evidence>